<evidence type="ECO:0000313" key="2">
    <source>
        <dbReference type="Proteomes" id="UP000768646"/>
    </source>
</evidence>
<keyword evidence="2" id="KW-1185">Reference proteome</keyword>
<organism evidence="1 2">
    <name type="scientific">Pneumocystis oryctolagi</name>
    <dbReference type="NCBI Taxonomy" id="42067"/>
    <lineage>
        <taxon>Eukaryota</taxon>
        <taxon>Fungi</taxon>
        <taxon>Dikarya</taxon>
        <taxon>Ascomycota</taxon>
        <taxon>Taphrinomycotina</taxon>
        <taxon>Pneumocystomycetes</taxon>
        <taxon>Pneumocystaceae</taxon>
        <taxon>Pneumocystis</taxon>
    </lineage>
</organism>
<protein>
    <submittedName>
        <fullName evidence="1">Uncharacterized protein</fullName>
    </submittedName>
</protein>
<sequence>MQYYDTEKSQFQLKHKDLCSLEKVKNKGESSRNINVQVSRSPSPVKSSDFFPKMFFDSRKGTSILFLCSPAFKYVEKIMKNEFLKTPVLFTKPSKTFSEKLVDLRNKEKIGKSKGSIRKAVFSKGFIKSTEKNKLANQRIFQVIGNKRDFFLSSEKDSYDPYSSLYLSKRTISHDELSLYLEGKKIVLLPELLKTVTAPSYELPDFDGDWIVMGIVAYKSIPKYIQTEKKDMDIKSKYCVLTLTDLKWEISLFLFRGAFERYWKTQVGYVIAILNPGIMKPKKIDSGEFSLVLSYEYDSLLELGLSRDLGFCSALKRDGKQCTAWVDICHSEVCGFHVDQGMRKARNSRMEVAVGTKLCSPKKSKYMLTKVGYSNGPKSAEGLLSEHTGWVHDPWNGNIFIMPNTFSSYKQYALSAKKVEKIHKFQKNAHESNMTWRFLASEYIPKKSISDISKSNIEAMSSISVTPDENSTDNHTRPFSVQSIKRIGFDPYNHTSQISRQSSHSTSRSLSLNTHYSSDSELEII</sequence>
<dbReference type="EMBL" id="JABTEG010000002">
    <property type="protein sequence ID" value="KAG4305831.1"/>
    <property type="molecule type" value="Genomic_DNA"/>
</dbReference>
<comment type="caution">
    <text evidence="1">The sequence shown here is derived from an EMBL/GenBank/DDBJ whole genome shotgun (WGS) entry which is preliminary data.</text>
</comment>
<evidence type="ECO:0000313" key="1">
    <source>
        <dbReference type="EMBL" id="KAG4305831.1"/>
    </source>
</evidence>
<proteinExistence type="predicted"/>
<name>A0ACB7CE35_9ASCO</name>
<reference evidence="1 2" key="1">
    <citation type="journal article" date="2021" name="Commun. Biol.">
        <title>Genomic insights into the host specific adaptation of the Pneumocystis genus.</title>
        <authorList>
            <person name="Cisse O.H."/>
            <person name="Ma L."/>
            <person name="Dekker J.P."/>
            <person name="Khil P.P."/>
            <person name="Youn J.-H."/>
            <person name="Brenchley J.M."/>
            <person name="Blair R."/>
            <person name="Pahar B."/>
            <person name="Chabe M."/>
            <person name="Van Rompay K.K.A."/>
            <person name="Keesler R."/>
            <person name="Sukura A."/>
            <person name="Hirsch V."/>
            <person name="Kutty G."/>
            <person name="Liu Y."/>
            <person name="Peng L."/>
            <person name="Chen J."/>
            <person name="Song J."/>
            <person name="Weissenbacher-Lang C."/>
            <person name="Xu J."/>
            <person name="Upham N.S."/>
            <person name="Stajich J.E."/>
            <person name="Cuomo C.A."/>
            <person name="Cushion M.T."/>
            <person name="Kovacs J.A."/>
        </authorList>
    </citation>
    <scope>NUCLEOTIDE SEQUENCE [LARGE SCALE GENOMIC DNA]</scope>
    <source>
        <strain evidence="1 2">RABM</strain>
    </source>
</reference>
<gene>
    <name evidence="1" type="ORF">PORY_000741</name>
</gene>
<dbReference type="Proteomes" id="UP000768646">
    <property type="component" value="Unassembled WGS sequence"/>
</dbReference>
<accession>A0ACB7CE35</accession>